<dbReference type="RefSeq" id="WP_212520651.1">
    <property type="nucleotide sequence ID" value="NZ_JAGSOH010000089.1"/>
</dbReference>
<organism evidence="1 2">
    <name type="scientific">Actinospica acidithermotolerans</name>
    <dbReference type="NCBI Taxonomy" id="2828514"/>
    <lineage>
        <taxon>Bacteria</taxon>
        <taxon>Bacillati</taxon>
        <taxon>Actinomycetota</taxon>
        <taxon>Actinomycetes</taxon>
        <taxon>Catenulisporales</taxon>
        <taxon>Actinospicaceae</taxon>
        <taxon>Actinospica</taxon>
    </lineage>
</organism>
<dbReference type="AlphaFoldDB" id="A0A941EDI1"/>
<dbReference type="EMBL" id="JAGSOH010000089">
    <property type="protein sequence ID" value="MBR7829516.1"/>
    <property type="molecule type" value="Genomic_DNA"/>
</dbReference>
<comment type="caution">
    <text evidence="1">The sequence shown here is derived from an EMBL/GenBank/DDBJ whole genome shotgun (WGS) entry which is preliminary data.</text>
</comment>
<protein>
    <submittedName>
        <fullName evidence="1">Uncharacterized protein</fullName>
    </submittedName>
</protein>
<name>A0A941EDI1_9ACTN</name>
<evidence type="ECO:0000313" key="2">
    <source>
        <dbReference type="Proteomes" id="UP000676325"/>
    </source>
</evidence>
<proteinExistence type="predicted"/>
<evidence type="ECO:0000313" key="1">
    <source>
        <dbReference type="EMBL" id="MBR7829516.1"/>
    </source>
</evidence>
<dbReference type="Proteomes" id="UP000676325">
    <property type="component" value="Unassembled WGS sequence"/>
</dbReference>
<gene>
    <name evidence="1" type="ORF">KDK95_24640</name>
</gene>
<reference evidence="1" key="1">
    <citation type="submission" date="2021-04" db="EMBL/GenBank/DDBJ databases">
        <title>Genome based classification of Actinospica acidithermotolerans sp. nov., an actinobacterium isolated from an Indonesian hot spring.</title>
        <authorList>
            <person name="Kusuma A.B."/>
            <person name="Putra K.E."/>
            <person name="Nafisah S."/>
            <person name="Loh J."/>
            <person name="Nouioui I."/>
            <person name="Goodfellow M."/>
        </authorList>
    </citation>
    <scope>NUCLEOTIDE SEQUENCE</scope>
    <source>
        <strain evidence="1">MGRD01-02</strain>
    </source>
</reference>
<sequence>MALETAEAVASIGKAVASTGKVVAWIAPGISVLPGWSGRPKSIAA</sequence>
<keyword evidence="2" id="KW-1185">Reference proteome</keyword>
<accession>A0A941EDI1</accession>